<dbReference type="OrthoDB" id="9794954at2"/>
<dbReference type="PANTHER" id="PTHR32154">
    <property type="entry name" value="PYRUVATE-FLAVODOXIN OXIDOREDUCTASE-RELATED"/>
    <property type="match status" value="1"/>
</dbReference>
<dbReference type="GO" id="GO:0044281">
    <property type="term" value="P:small molecule metabolic process"/>
    <property type="evidence" value="ECO:0007669"/>
    <property type="project" value="UniProtKB-ARBA"/>
</dbReference>
<keyword evidence="5" id="KW-0560">Oxidoreductase</keyword>
<dbReference type="InterPro" id="IPR050722">
    <property type="entry name" value="Pyruvate:ferred/Flavod_OxRd"/>
</dbReference>
<feature type="domain" description="4Fe-4S ferredoxin-type" evidence="8">
    <location>
        <begin position="842"/>
        <end position="871"/>
    </location>
</feature>
<dbReference type="Gene3D" id="3.40.50.970">
    <property type="match status" value="2"/>
</dbReference>
<dbReference type="Proteomes" id="UP000234881">
    <property type="component" value="Unassembled WGS sequence"/>
</dbReference>
<keyword evidence="6" id="KW-0408">Iron</keyword>
<dbReference type="InterPro" id="IPR002869">
    <property type="entry name" value="Pyrv_flavodox_OxRed_cen"/>
</dbReference>
<dbReference type="GO" id="GO:0006979">
    <property type="term" value="P:response to oxidative stress"/>
    <property type="evidence" value="ECO:0007669"/>
    <property type="project" value="TreeGrafter"/>
</dbReference>
<reference evidence="9 10" key="1">
    <citation type="submission" date="2018-01" db="EMBL/GenBank/DDBJ databases">
        <title>The draft genome sequence of Cohaesibacter sp. H1304.</title>
        <authorList>
            <person name="Wang N.-N."/>
            <person name="Du Z.-J."/>
        </authorList>
    </citation>
    <scope>NUCLEOTIDE SEQUENCE [LARGE SCALE GENOMIC DNA]</scope>
    <source>
        <strain evidence="9 10">H1304</strain>
    </source>
</reference>
<evidence type="ECO:0000256" key="1">
    <source>
        <dbReference type="ARBA" id="ARBA00022448"/>
    </source>
</evidence>
<protein>
    <submittedName>
        <fullName evidence="9">Pyruvate-flavodoxin oxidoreductase</fullName>
    </submittedName>
</protein>
<keyword evidence="7" id="KW-0411">Iron-sulfur</keyword>
<organism evidence="9 10">
    <name type="scientific">Cohaesibacter celericrescens</name>
    <dbReference type="NCBI Taxonomy" id="2067669"/>
    <lineage>
        <taxon>Bacteria</taxon>
        <taxon>Pseudomonadati</taxon>
        <taxon>Pseudomonadota</taxon>
        <taxon>Alphaproteobacteria</taxon>
        <taxon>Hyphomicrobiales</taxon>
        <taxon>Cohaesibacteraceae</taxon>
    </lineage>
</organism>
<dbReference type="SUPFAM" id="SSF52518">
    <property type="entry name" value="Thiamin diphosphate-binding fold (THDP-binding)"/>
    <property type="match status" value="2"/>
</dbReference>
<evidence type="ECO:0000256" key="6">
    <source>
        <dbReference type="ARBA" id="ARBA00023004"/>
    </source>
</evidence>
<evidence type="ECO:0000313" key="9">
    <source>
        <dbReference type="EMBL" id="PLW75935.1"/>
    </source>
</evidence>
<name>A0A2N5XN71_9HYPH</name>
<dbReference type="SUPFAM" id="SSF54862">
    <property type="entry name" value="4Fe-4S ferredoxins"/>
    <property type="match status" value="1"/>
</dbReference>
<dbReference type="GO" id="GO:0030976">
    <property type="term" value="F:thiamine pyrophosphate binding"/>
    <property type="evidence" value="ECO:0007669"/>
    <property type="project" value="InterPro"/>
</dbReference>
<feature type="domain" description="4Fe-4S ferredoxin-type" evidence="8">
    <location>
        <begin position="973"/>
        <end position="1002"/>
    </location>
</feature>
<dbReference type="InterPro" id="IPR019752">
    <property type="entry name" value="Pyrv/ketoisovalerate_OxRed_cat"/>
</dbReference>
<keyword evidence="10" id="KW-1185">Reference proteome</keyword>
<dbReference type="GO" id="GO:0051539">
    <property type="term" value="F:4 iron, 4 sulfur cluster binding"/>
    <property type="evidence" value="ECO:0007669"/>
    <property type="project" value="UniProtKB-KW"/>
</dbReference>
<dbReference type="GO" id="GO:0016903">
    <property type="term" value="F:oxidoreductase activity, acting on the aldehyde or oxo group of donors"/>
    <property type="evidence" value="ECO:0007669"/>
    <property type="project" value="InterPro"/>
</dbReference>
<comment type="caution">
    <text evidence="9">The sequence shown here is derived from an EMBL/GenBank/DDBJ whole genome shotgun (WGS) entry which is preliminary data.</text>
</comment>
<dbReference type="SUPFAM" id="SSF53323">
    <property type="entry name" value="Pyruvate-ferredoxin oxidoreductase, PFOR, domain III"/>
    <property type="match status" value="1"/>
</dbReference>
<dbReference type="RefSeq" id="WP_101535177.1">
    <property type="nucleotide sequence ID" value="NZ_PKUQ01000042.1"/>
</dbReference>
<keyword evidence="3" id="KW-0479">Metal-binding</keyword>
<dbReference type="InterPro" id="IPR017900">
    <property type="entry name" value="4Fe4S_Fe_S_CS"/>
</dbReference>
<keyword evidence="1" id="KW-0813">Transport</keyword>
<evidence type="ECO:0000256" key="3">
    <source>
        <dbReference type="ARBA" id="ARBA00022723"/>
    </source>
</evidence>
<dbReference type="InterPro" id="IPR002880">
    <property type="entry name" value="Pyrv_Fd/Flavodoxin_OxRdtase_N"/>
</dbReference>
<evidence type="ECO:0000256" key="2">
    <source>
        <dbReference type="ARBA" id="ARBA00022485"/>
    </source>
</evidence>
<proteinExistence type="predicted"/>
<dbReference type="Pfam" id="PF01558">
    <property type="entry name" value="POR"/>
    <property type="match status" value="1"/>
</dbReference>
<gene>
    <name evidence="9" type="ORF">C0081_17695</name>
</gene>
<keyword evidence="9" id="KW-0670">Pyruvate</keyword>
<dbReference type="Pfam" id="PF17147">
    <property type="entry name" value="PFOR_II"/>
    <property type="match status" value="1"/>
</dbReference>
<dbReference type="InterPro" id="IPR029061">
    <property type="entry name" value="THDP-binding"/>
</dbReference>
<evidence type="ECO:0000256" key="4">
    <source>
        <dbReference type="ARBA" id="ARBA00022982"/>
    </source>
</evidence>
<keyword evidence="4" id="KW-0249">Electron transport</keyword>
<dbReference type="InterPro" id="IPR017896">
    <property type="entry name" value="4Fe4S_Fe-S-bd"/>
</dbReference>
<dbReference type="PANTHER" id="PTHR32154:SF0">
    <property type="entry name" value="PYRUVATE-FLAVODOXIN OXIDOREDUCTASE-RELATED"/>
    <property type="match status" value="1"/>
</dbReference>
<dbReference type="PROSITE" id="PS00198">
    <property type="entry name" value="4FE4S_FER_1"/>
    <property type="match status" value="2"/>
</dbReference>
<sequence length="1667" mass="179592">MNDKLPKVPEFPGISTVIHGNGAIAQVMSQICGGVIGYPITPSTEIAELYEAFRASGGENIWGRHPFFFEPEGEHSAQSGALGAALTGGQYVSNASSSQGILYGLESHYVTVGKKVGGFVMQIAARSVSRHSLNVMAGHDDVYALLPSGYTILFGSNPQEAADLAAISYRVSAMSMIPVANAMDGFVTSHMMSEVLMPEDDLLRRFIGDPNDQIQCPTVAQEMLFGAKGRVFQLKRYLGRHSTDLEPENYAKLIAFIDANANAIEKDEEATLAAETLCLLPQELHSQWQRQWQNAYEKGTRQRVPAQVDIHNPGLTGGVQNQPDFQAGAVDHRTHFVRDVPRFVREAMEEYTALTGRFYAPIKCFECDDAESVVIGLGSVTDDAEAVASYLRRQGKKVGVISIKMLQPFPEAELVAVLKGKKAVTVLERSDVTALTSFVNQALVKAVENSTQDRHPGIPAMTQLPKLTTAIFGLGAHDLQPRDMVAAFENMETSVAPLVYLGTQFFSKNPSPRISELQEKMRIAYPETELMALQTKPNPQLLPEGALRIRFHSVGGYGTIATGKLLTDILANALHLHSKAAPKYGSEKSGAPTNYYITLSPEPVKITNADLEDVEVVVSPDHKVFAHSNPLRGLVEGGTFILQSGLSPFEVWKELPESARATIVSKNIRFFVLDGFAIAKKHAPTPELETRMMGIAFIGAVCGNVERVADGADEAAVLEKVRTQIAKKFGGKGAAIVDGNMAVIRDGAEATVAVDYSAPDYAAVTASPDEEPLLTAAISASMCRISNDSSPIGMFDHDYYEETMAAPYRAGTIGEAPVLPGSGMYMPSGTAAAKDKGMFRRNVPIFNPDLCTGCMECTMVCPDAAIPATVHDIDDLLMTALKEVEMPAAQREVVREYVRTIGSTVRSKLTASTDAPVFAALVSDAVENLYVENAVVKGKLIQMAQAVAVLPVAKTRPFFTSMENAQAGTGGLFSAVVDPWKCSGCLECIDVCGPGALAAVEQDAPVLEKLQQEFNFLSKTSNTPARYVDPAFEPGGDIKQMMLDRATYYATTGGHGACRGCGEVTAIRQVVSASHAIHDRRLKGHIQELESLTKDLKAKLIQVSGDTDRAARIANTLKVLEKRLFLMEGGPTGNGPAPMVVANATGCSSVYASTFPYNPYNDPWVNSLFQDGPALTKGIFEGLTAPAAVDFKAMRVAKLELADAYDAAHDDALFKNFEWLQFSTAERSLLPTVINISGDGAAYDIGFGALSRLLASNTPVKVMVLNSGVYSNTGGQTSTASLSGQDSDLSRFGPALSGKQEDRKELGLIAAFHPNVLVVQSATSMPNHFLKNLMIYLEHSSSPALLDVYTPCQGEQGIADDLAHRRSKLAVEARISPVFVHNPNAGETLEERFSLEGNPAVDQDWATRTLEYVEDGALKLMDVPLTPADFAFEETRFKKQFRVLKDTTNAIPVHEFVNLSLEERKGKSPYVLTTNKERALVMLEVGTTVVHLVEERRKYWRTLQHLAGQHVVQIDASHHAEVAALQQSYNEAINARESTMDSIATGMSELAAASAAPAAVGALGALAPISPVSNGANASNGAVASAPPANGSSIPHIREEDMAQCTDCKTCYQEIPELFEATKIIVDGKAKTVAHTIPGALETVEMTPELAARLKKIVANCDAEILR</sequence>
<dbReference type="InterPro" id="IPR009014">
    <property type="entry name" value="Transketo_C/PFOR_II"/>
</dbReference>
<dbReference type="CDD" id="cd07034">
    <property type="entry name" value="TPP_PYR_PFOR_IOR-alpha_like"/>
    <property type="match status" value="1"/>
</dbReference>
<dbReference type="Gene3D" id="3.40.920.10">
    <property type="entry name" value="Pyruvate-ferredoxin oxidoreductase, PFOR, domain III"/>
    <property type="match status" value="1"/>
</dbReference>
<evidence type="ECO:0000313" key="10">
    <source>
        <dbReference type="Proteomes" id="UP000234881"/>
    </source>
</evidence>
<evidence type="ECO:0000256" key="5">
    <source>
        <dbReference type="ARBA" id="ARBA00023002"/>
    </source>
</evidence>
<dbReference type="GO" id="GO:0046872">
    <property type="term" value="F:metal ion binding"/>
    <property type="evidence" value="ECO:0007669"/>
    <property type="project" value="UniProtKB-KW"/>
</dbReference>
<dbReference type="Gene3D" id="3.40.50.920">
    <property type="match status" value="1"/>
</dbReference>
<dbReference type="Pfam" id="PF01855">
    <property type="entry name" value="POR_N"/>
    <property type="match status" value="1"/>
</dbReference>
<dbReference type="InterPro" id="IPR011766">
    <property type="entry name" value="TPP_enzyme_TPP-bd"/>
</dbReference>
<accession>A0A2N5XN71</accession>
<dbReference type="Pfam" id="PF12837">
    <property type="entry name" value="Fer4_6"/>
    <property type="match status" value="1"/>
</dbReference>
<dbReference type="EMBL" id="PKUQ01000042">
    <property type="protein sequence ID" value="PLW75935.1"/>
    <property type="molecule type" value="Genomic_DNA"/>
</dbReference>
<dbReference type="SUPFAM" id="SSF52922">
    <property type="entry name" value="TK C-terminal domain-like"/>
    <property type="match status" value="1"/>
</dbReference>
<dbReference type="Pfam" id="PF02775">
    <property type="entry name" value="TPP_enzyme_C"/>
    <property type="match status" value="1"/>
</dbReference>
<dbReference type="PROSITE" id="PS51379">
    <property type="entry name" value="4FE4S_FER_2"/>
    <property type="match status" value="2"/>
</dbReference>
<dbReference type="InterPro" id="IPR033412">
    <property type="entry name" value="PFOR_II"/>
</dbReference>
<evidence type="ECO:0000256" key="7">
    <source>
        <dbReference type="ARBA" id="ARBA00023014"/>
    </source>
</evidence>
<evidence type="ECO:0000259" key="8">
    <source>
        <dbReference type="PROSITE" id="PS51379"/>
    </source>
</evidence>
<dbReference type="Gene3D" id="3.30.70.20">
    <property type="match status" value="1"/>
</dbReference>
<keyword evidence="2" id="KW-0004">4Fe-4S</keyword>